<protein>
    <submittedName>
        <fullName evidence="2">Uncharacterized protein</fullName>
    </submittedName>
</protein>
<dbReference type="InterPro" id="IPR025886">
    <property type="entry name" value="PP2-like"/>
</dbReference>
<organism evidence="2 3">
    <name type="scientific">Nepenthes gracilis</name>
    <name type="common">Slender pitcher plant</name>
    <dbReference type="NCBI Taxonomy" id="150966"/>
    <lineage>
        <taxon>Eukaryota</taxon>
        <taxon>Viridiplantae</taxon>
        <taxon>Streptophyta</taxon>
        <taxon>Embryophyta</taxon>
        <taxon>Tracheophyta</taxon>
        <taxon>Spermatophyta</taxon>
        <taxon>Magnoliopsida</taxon>
        <taxon>eudicotyledons</taxon>
        <taxon>Gunneridae</taxon>
        <taxon>Pentapetalae</taxon>
        <taxon>Caryophyllales</taxon>
        <taxon>Nepenthaceae</taxon>
        <taxon>Nepenthes</taxon>
    </lineage>
</organism>
<evidence type="ECO:0000313" key="3">
    <source>
        <dbReference type="Proteomes" id="UP001279734"/>
    </source>
</evidence>
<dbReference type="PANTHER" id="PTHR48478">
    <property type="entry name" value="LECTIN-LIKE"/>
    <property type="match status" value="1"/>
</dbReference>
<gene>
    <name evidence="2" type="ORF">Nepgr_032866</name>
</gene>
<keyword evidence="3" id="KW-1185">Reference proteome</keyword>
<proteinExistence type="predicted"/>
<dbReference type="Pfam" id="PF14299">
    <property type="entry name" value="PP2"/>
    <property type="match status" value="1"/>
</dbReference>
<dbReference type="Proteomes" id="UP001279734">
    <property type="component" value="Unassembled WGS sequence"/>
</dbReference>
<evidence type="ECO:0000256" key="1">
    <source>
        <dbReference type="SAM" id="MobiDB-lite"/>
    </source>
</evidence>
<name>A0AAD3TJG0_NEPGR</name>
<feature type="compositionally biased region" description="Basic and acidic residues" evidence="1">
    <location>
        <begin position="10"/>
        <end position="26"/>
    </location>
</feature>
<dbReference type="AlphaFoldDB" id="A0AAD3TJG0"/>
<comment type="caution">
    <text evidence="2">The sequence shown here is derived from an EMBL/GenBank/DDBJ whole genome shotgun (WGS) entry which is preliminary data.</text>
</comment>
<dbReference type="InterPro" id="IPR052147">
    <property type="entry name" value="PP2-like/Lectin"/>
</dbReference>
<reference evidence="2" key="1">
    <citation type="submission" date="2023-05" db="EMBL/GenBank/DDBJ databases">
        <title>Nepenthes gracilis genome sequencing.</title>
        <authorList>
            <person name="Fukushima K."/>
        </authorList>
    </citation>
    <scope>NUCLEOTIDE SEQUENCE</scope>
    <source>
        <strain evidence="2">SING2019-196</strain>
    </source>
</reference>
<evidence type="ECO:0000313" key="2">
    <source>
        <dbReference type="EMBL" id="GMH31023.1"/>
    </source>
</evidence>
<dbReference type="EMBL" id="BSYO01000039">
    <property type="protein sequence ID" value="GMH31023.1"/>
    <property type="molecule type" value="Genomic_DNA"/>
</dbReference>
<accession>A0AAD3TJG0</accession>
<sequence length="235" mass="27229">MGNRLSQADAEAKAEAEAEAEAERRCRSEATRKAEVDCKLPHNYEAIIKDSDSPVDVSSKAKLYEQLHNGVFLNGRRKKYWVDERGNNCFMLFANDLLITWADTNRYWRWVDLQTSDGLMSVAELISVCWLEVHGRFNTANLSPNVRYEVAYLIMLDEIAFGWEVPINLRIKFCDGSRQECRENLKEKPRKQWIQIPVGEVEECMGEIEFSLFEYESGRWKCGLIIKGVIIHPKM</sequence>
<feature type="region of interest" description="Disordered" evidence="1">
    <location>
        <begin position="1"/>
        <end position="26"/>
    </location>
</feature>
<dbReference type="GO" id="GO:0030246">
    <property type="term" value="F:carbohydrate binding"/>
    <property type="evidence" value="ECO:0007669"/>
    <property type="project" value="InterPro"/>
</dbReference>
<dbReference type="PANTHER" id="PTHR48478:SF1">
    <property type="entry name" value="LECTIN-LIKE"/>
    <property type="match status" value="1"/>
</dbReference>